<dbReference type="EMBL" id="JABANP010000738">
    <property type="protein sequence ID" value="KAF4679419.1"/>
    <property type="molecule type" value="Genomic_DNA"/>
</dbReference>
<sequence length="119" mass="13230">MPPRVAKESVIPSSTERALSHPRAVQSNDNDMATTTPIFVTVKIDDGADACYTDSTLLEDLRQRGVRYEERPTRGTCRTVFGNDEVQQHITAVLQRFSLCPDDGQIDVDSSSQVTEFIL</sequence>
<protein>
    <submittedName>
        <fullName evidence="2">Uncharacterized protein</fullName>
    </submittedName>
</protein>
<accession>A0A7J6N673</accession>
<evidence type="ECO:0000313" key="3">
    <source>
        <dbReference type="Proteomes" id="UP000541610"/>
    </source>
</evidence>
<dbReference type="AlphaFoldDB" id="A0A7J6N673"/>
<name>A0A7J6N673_PEROL</name>
<comment type="caution">
    <text evidence="2">The sequence shown here is derived from an EMBL/GenBank/DDBJ whole genome shotgun (WGS) entry which is preliminary data.</text>
</comment>
<reference evidence="2 3" key="1">
    <citation type="submission" date="2020-04" db="EMBL/GenBank/DDBJ databases">
        <title>Perkinsus olseni comparative genomics.</title>
        <authorList>
            <person name="Bogema D.R."/>
        </authorList>
    </citation>
    <scope>NUCLEOTIDE SEQUENCE [LARGE SCALE GENOMIC DNA]</scope>
    <source>
        <strain evidence="2">00978-12</strain>
    </source>
</reference>
<evidence type="ECO:0000313" key="2">
    <source>
        <dbReference type="EMBL" id="KAF4679419.1"/>
    </source>
</evidence>
<evidence type="ECO:0000256" key="1">
    <source>
        <dbReference type="SAM" id="MobiDB-lite"/>
    </source>
</evidence>
<gene>
    <name evidence="2" type="ORF">FOZ60_015068</name>
</gene>
<proteinExistence type="predicted"/>
<feature type="region of interest" description="Disordered" evidence="1">
    <location>
        <begin position="1"/>
        <end position="32"/>
    </location>
</feature>
<dbReference type="Proteomes" id="UP000541610">
    <property type="component" value="Unassembled WGS sequence"/>
</dbReference>
<organism evidence="2 3">
    <name type="scientific">Perkinsus olseni</name>
    <name type="common">Perkinsus atlanticus</name>
    <dbReference type="NCBI Taxonomy" id="32597"/>
    <lineage>
        <taxon>Eukaryota</taxon>
        <taxon>Sar</taxon>
        <taxon>Alveolata</taxon>
        <taxon>Perkinsozoa</taxon>
        <taxon>Perkinsea</taxon>
        <taxon>Perkinsida</taxon>
        <taxon>Perkinsidae</taxon>
        <taxon>Perkinsus</taxon>
    </lineage>
</organism>